<feature type="transmembrane region" description="Helical" evidence="7">
    <location>
        <begin position="497"/>
        <end position="515"/>
    </location>
</feature>
<reference evidence="9 10" key="1">
    <citation type="journal article" date="2019" name="Microorganisms">
        <title>Genome Insights into the Novel Species Microvirga brassicacearum, a Rapeseed Endophyte with Biotechnological Potential.</title>
        <authorList>
            <person name="Jimenez-Gomez A."/>
            <person name="Saati-Santamaria Z."/>
            <person name="Igual J.M."/>
            <person name="Rivas R."/>
            <person name="Mateos P.F."/>
            <person name="Garcia-Fraile P."/>
        </authorList>
    </citation>
    <scope>NUCLEOTIDE SEQUENCE [LARGE SCALE GENOMIC DNA]</scope>
    <source>
        <strain evidence="9 10">CDVBN77</strain>
    </source>
</reference>
<feature type="transmembrane region" description="Helical" evidence="7">
    <location>
        <begin position="83"/>
        <end position="108"/>
    </location>
</feature>
<comment type="caution">
    <text evidence="9">The sequence shown here is derived from an EMBL/GenBank/DDBJ whole genome shotgun (WGS) entry which is preliminary data.</text>
</comment>
<feature type="transmembrane region" description="Helical" evidence="7">
    <location>
        <begin position="364"/>
        <end position="385"/>
    </location>
</feature>
<dbReference type="PROSITE" id="PS50928">
    <property type="entry name" value="ABC_TM1"/>
    <property type="match status" value="2"/>
</dbReference>
<dbReference type="Gene3D" id="1.10.3720.10">
    <property type="entry name" value="MetI-like"/>
    <property type="match status" value="2"/>
</dbReference>
<evidence type="ECO:0000256" key="3">
    <source>
        <dbReference type="ARBA" id="ARBA00022475"/>
    </source>
</evidence>
<keyword evidence="2 7" id="KW-0813">Transport</keyword>
<keyword evidence="10" id="KW-1185">Reference proteome</keyword>
<dbReference type="SUPFAM" id="SSF161098">
    <property type="entry name" value="MetI-like"/>
    <property type="match status" value="2"/>
</dbReference>
<feature type="transmembrane region" description="Helical" evidence="7">
    <location>
        <begin position="128"/>
        <end position="151"/>
    </location>
</feature>
<dbReference type="InterPro" id="IPR035906">
    <property type="entry name" value="MetI-like_sf"/>
</dbReference>
<evidence type="ECO:0000313" key="9">
    <source>
        <dbReference type="EMBL" id="KAB0267333.1"/>
    </source>
</evidence>
<dbReference type="OrthoDB" id="7066776at2"/>
<evidence type="ECO:0000256" key="2">
    <source>
        <dbReference type="ARBA" id="ARBA00022448"/>
    </source>
</evidence>
<keyword evidence="6 7" id="KW-0472">Membrane</keyword>
<feature type="transmembrane region" description="Helical" evidence="7">
    <location>
        <begin position="191"/>
        <end position="210"/>
    </location>
</feature>
<dbReference type="GO" id="GO:0005886">
    <property type="term" value="C:plasma membrane"/>
    <property type="evidence" value="ECO:0007669"/>
    <property type="project" value="UniProtKB-SubCell"/>
</dbReference>
<dbReference type="AlphaFoldDB" id="A0A5N3PCA2"/>
<evidence type="ECO:0000256" key="1">
    <source>
        <dbReference type="ARBA" id="ARBA00004651"/>
    </source>
</evidence>
<gene>
    <name evidence="9" type="ORF">FEZ63_08435</name>
</gene>
<dbReference type="PANTHER" id="PTHR30183:SF9">
    <property type="entry name" value="THIAMINE TRANSPORT SYSTEM PERMEASE PROTEIN THIP"/>
    <property type="match status" value="1"/>
</dbReference>
<evidence type="ECO:0000256" key="7">
    <source>
        <dbReference type="RuleBase" id="RU363032"/>
    </source>
</evidence>
<sequence>MRMKLPHPGSLVALAIVALVAGGFIALASVDGGKPALLSIGPYLVRVLLFSLVQASLSTILSLLFGIGVALALARRHFPGREVVLSVLGTTMVMPSIVAVLAVLSVYGRNGWLADGIRALGWTGDFSIFGYPGILIAHVFLNAPFVARIVLDGLHVVPAEQWRLAAALGFTPGQTFRHLDWPVLRAEVPGLAGLVFLLCFKSFAIVLALGGGPSRATLEVAIYEALKIELDFSRAAWLAFIQVAICLSITIVLNWTFTRPPVTTTSRPPAPRPDRVHRGLRVFDAGVLLMSAAFIVPLLLSVLAGARYAVEILDTDLAAAFVVSVAIATVAATISCLLAVALGAAARRHRLALRSPRVAALYDLLPNMLLAVPPFALTAGLFLIMRKFVDPAMAGFVLLPLINGLGALPFAYRSIAPRQLLAGERYGRLSDSLGLSGMTKFRLMDWPLLRRPFAAAFALSMALSFGDFGIVALFGGTELRTLPYLLYERLGAYRLDEASAVGLLILFTAFCLAHVSGRMSYADD</sequence>
<evidence type="ECO:0000313" key="10">
    <source>
        <dbReference type="Proteomes" id="UP000325684"/>
    </source>
</evidence>
<accession>A0A5N3PCA2</accession>
<dbReference type="Pfam" id="PF00528">
    <property type="entry name" value="BPD_transp_1"/>
    <property type="match status" value="1"/>
</dbReference>
<dbReference type="EMBL" id="VCMV01000013">
    <property type="protein sequence ID" value="KAB0267333.1"/>
    <property type="molecule type" value="Genomic_DNA"/>
</dbReference>
<name>A0A5N3PCA2_9HYPH</name>
<keyword evidence="4 7" id="KW-0812">Transmembrane</keyword>
<evidence type="ECO:0000256" key="4">
    <source>
        <dbReference type="ARBA" id="ARBA00022692"/>
    </source>
</evidence>
<comment type="similarity">
    <text evidence="7">Belongs to the binding-protein-dependent transport system permease family.</text>
</comment>
<proteinExistence type="inferred from homology"/>
<feature type="domain" description="ABC transmembrane type-1" evidence="8">
    <location>
        <begin position="321"/>
        <end position="516"/>
    </location>
</feature>
<evidence type="ECO:0000256" key="5">
    <source>
        <dbReference type="ARBA" id="ARBA00022989"/>
    </source>
</evidence>
<dbReference type="InterPro" id="IPR000515">
    <property type="entry name" value="MetI-like"/>
</dbReference>
<feature type="transmembrane region" description="Helical" evidence="7">
    <location>
        <begin position="391"/>
        <end position="412"/>
    </location>
</feature>
<feature type="transmembrane region" description="Helical" evidence="7">
    <location>
        <begin position="44"/>
        <end position="71"/>
    </location>
</feature>
<feature type="transmembrane region" description="Helical" evidence="7">
    <location>
        <begin position="235"/>
        <end position="257"/>
    </location>
</feature>
<dbReference type="GO" id="GO:0055085">
    <property type="term" value="P:transmembrane transport"/>
    <property type="evidence" value="ECO:0007669"/>
    <property type="project" value="InterPro"/>
</dbReference>
<feature type="transmembrane region" description="Helical" evidence="7">
    <location>
        <begin position="282"/>
        <end position="306"/>
    </location>
</feature>
<keyword evidence="5 7" id="KW-1133">Transmembrane helix</keyword>
<dbReference type="PANTHER" id="PTHR30183">
    <property type="entry name" value="MOLYBDENUM TRANSPORT SYSTEM PERMEASE PROTEIN MODB"/>
    <property type="match status" value="1"/>
</dbReference>
<evidence type="ECO:0000259" key="8">
    <source>
        <dbReference type="PROSITE" id="PS50928"/>
    </source>
</evidence>
<dbReference type="Proteomes" id="UP000325684">
    <property type="component" value="Unassembled WGS sequence"/>
</dbReference>
<feature type="domain" description="ABC transmembrane type-1" evidence="8">
    <location>
        <begin position="48"/>
        <end position="253"/>
    </location>
</feature>
<feature type="transmembrane region" description="Helical" evidence="7">
    <location>
        <begin position="318"/>
        <end position="343"/>
    </location>
</feature>
<comment type="subcellular location">
    <subcellularLocation>
        <location evidence="1 7">Cell membrane</location>
        <topology evidence="1 7">Multi-pass membrane protein</topology>
    </subcellularLocation>
</comment>
<dbReference type="CDD" id="cd06261">
    <property type="entry name" value="TM_PBP2"/>
    <property type="match status" value="2"/>
</dbReference>
<protein>
    <submittedName>
        <fullName evidence="9">Thiamine/thiamine pyrophosphate ABC transporter permease ThiP</fullName>
    </submittedName>
</protein>
<feature type="transmembrane region" description="Helical" evidence="7">
    <location>
        <begin position="453"/>
        <end position="477"/>
    </location>
</feature>
<evidence type="ECO:0000256" key="6">
    <source>
        <dbReference type="ARBA" id="ARBA00023136"/>
    </source>
</evidence>
<keyword evidence="3" id="KW-1003">Cell membrane</keyword>
<organism evidence="9 10">
    <name type="scientific">Microvirga brassicacearum</name>
    <dbReference type="NCBI Taxonomy" id="2580413"/>
    <lineage>
        <taxon>Bacteria</taxon>
        <taxon>Pseudomonadati</taxon>
        <taxon>Pseudomonadota</taxon>
        <taxon>Alphaproteobacteria</taxon>
        <taxon>Hyphomicrobiales</taxon>
        <taxon>Methylobacteriaceae</taxon>
        <taxon>Microvirga</taxon>
    </lineage>
</organism>